<evidence type="ECO:0000256" key="9">
    <source>
        <dbReference type="SAM" id="SignalP"/>
    </source>
</evidence>
<comment type="subcellular location">
    <subcellularLocation>
        <location evidence="1">Membrane</location>
        <topology evidence="1">Multi-pass membrane protein</topology>
    </subcellularLocation>
</comment>
<dbReference type="Proteomes" id="UP000182444">
    <property type="component" value="Chromosome 1B"/>
</dbReference>
<evidence type="ECO:0000313" key="11">
    <source>
        <dbReference type="EMBL" id="RDW24581.1"/>
    </source>
</evidence>
<dbReference type="InterPro" id="IPR014844">
    <property type="entry name" value="PalH"/>
</dbReference>
<feature type="region of interest" description="Disordered" evidence="7">
    <location>
        <begin position="104"/>
        <end position="124"/>
    </location>
</feature>
<evidence type="ECO:0000313" key="13">
    <source>
        <dbReference type="Proteomes" id="UP000256601"/>
    </source>
</evidence>
<dbReference type="EMBL" id="CP017554">
    <property type="protein sequence ID" value="AOW01320.1"/>
    <property type="molecule type" value="Genomic_DNA"/>
</dbReference>
<accession>A0A1D8N6Q8</accession>
<evidence type="ECO:0000256" key="8">
    <source>
        <dbReference type="SAM" id="Phobius"/>
    </source>
</evidence>
<dbReference type="OMA" id="PMAYSIS"/>
<dbReference type="AlphaFoldDB" id="A0A1D8N6Q8"/>
<dbReference type="VEuPathDB" id="FungiDB:YALI1_B08758g"/>
<feature type="transmembrane region" description="Helical" evidence="8">
    <location>
        <begin position="241"/>
        <end position="263"/>
    </location>
</feature>
<dbReference type="EMBL" id="KZ859028">
    <property type="protein sequence ID" value="RDW24581.1"/>
    <property type="molecule type" value="Genomic_DNA"/>
</dbReference>
<comment type="similarity">
    <text evidence="5">Belongs to the palH/RIM21 family.</text>
</comment>
<keyword evidence="3 8" id="KW-1133">Transmembrane helix</keyword>
<evidence type="ECO:0000313" key="10">
    <source>
        <dbReference type="EMBL" id="AOW01320.1"/>
    </source>
</evidence>
<evidence type="ECO:0000256" key="6">
    <source>
        <dbReference type="ARBA" id="ARBA00040155"/>
    </source>
</evidence>
<gene>
    <name evidence="11" type="ORF">B0I71DRAFT_134059</name>
    <name evidence="10" type="ORF">YALI1_B08758g</name>
</gene>
<evidence type="ECO:0000256" key="4">
    <source>
        <dbReference type="ARBA" id="ARBA00023136"/>
    </source>
</evidence>
<dbReference type="RefSeq" id="XP_500577.1">
    <property type="nucleotide sequence ID" value="XM_500577.1"/>
</dbReference>
<dbReference type="VEuPathDB" id="FungiDB:YALI0_B06710g"/>
<sequence>MIFWPIAALLLCLSGADANKHFRAAPPQVHFPECRPWLIEGHILQGEFPLSLDTGEEHVSGLMLYTPRCEDGAPILDLTQFRKQRAPYIFALFLDARVLADRNPGPDPNHRFESEEGEDGDTDALQSIDPSTQMPKWITHQGPAPWQEPFEQSVVIISLVAASCVAVVWILTLVAWSQMHVRSWIMLISITAAAATLTVAFGIMVSATRKDFYRGILDAGGVVDALSGITGSDDIIGRGSMAVAIVHYMSGVIIYAAELECLLRAFSDRINERRVAMWGGTGLAVGAKTLWAIYVFVPVDSVQDNEALTSVTVAAYLLETAVSVLFACALFAFGVGHVTTAYSSVTLPLGILVHALSLVPFAAFITDLALPDDTRWMWYVRVAAESACVVLLWMWMDRIDEQATEEEEGAILGRRVFPEENQTFNGLGYVTGGGKAVSESSTSTENTLHQAASHPVSQTNSHPVTYNPNAYVYEEDKVRATIMRFLPPQLQFNRPNTGSSGVSGDTAYLAVRSPERTFQYPALGTPVNTPPNDDTTNDPRHNHVSPNEDPPTRHFNPALVEP</sequence>
<name>A0A1D8N6Q8_YARLL</name>
<feature type="signal peptide" evidence="9">
    <location>
        <begin position="1"/>
        <end position="18"/>
    </location>
</feature>
<dbReference type="Pfam" id="PF08733">
    <property type="entry name" value="PalH"/>
    <property type="match status" value="1"/>
</dbReference>
<keyword evidence="2 8" id="KW-0812">Transmembrane</keyword>
<keyword evidence="9" id="KW-0732">Signal</keyword>
<reference evidence="10 12" key="1">
    <citation type="journal article" date="2016" name="PLoS ONE">
        <title>Sequence Assembly of Yarrowia lipolytica Strain W29/CLIB89 Shows Transposable Element Diversity.</title>
        <authorList>
            <person name="Magnan C."/>
            <person name="Yu J."/>
            <person name="Chang I."/>
            <person name="Jahn E."/>
            <person name="Kanomata Y."/>
            <person name="Wu J."/>
            <person name="Zeller M."/>
            <person name="Oakes M."/>
            <person name="Baldi P."/>
            <person name="Sandmeyer S."/>
        </authorList>
    </citation>
    <scope>NUCLEOTIDE SEQUENCE [LARGE SCALE GENOMIC DNA]</scope>
    <source>
        <strain evidence="10">CLIB89</strain>
        <strain evidence="12">CLIB89(W29)</strain>
    </source>
</reference>
<dbReference type="GeneID" id="2907596"/>
<evidence type="ECO:0000256" key="5">
    <source>
        <dbReference type="ARBA" id="ARBA00038109"/>
    </source>
</evidence>
<keyword evidence="4 8" id="KW-0472">Membrane</keyword>
<feature type="transmembrane region" description="Helical" evidence="8">
    <location>
        <begin position="275"/>
        <end position="294"/>
    </location>
</feature>
<organism evidence="10 12">
    <name type="scientific">Yarrowia lipolytica</name>
    <name type="common">Candida lipolytica</name>
    <dbReference type="NCBI Taxonomy" id="4952"/>
    <lineage>
        <taxon>Eukaryota</taxon>
        <taxon>Fungi</taxon>
        <taxon>Dikarya</taxon>
        <taxon>Ascomycota</taxon>
        <taxon>Saccharomycotina</taxon>
        <taxon>Dipodascomycetes</taxon>
        <taxon>Dipodascales</taxon>
        <taxon>Dipodascales incertae sedis</taxon>
        <taxon>Yarrowia</taxon>
    </lineage>
</organism>
<feature type="transmembrane region" description="Helical" evidence="8">
    <location>
        <begin position="347"/>
        <end position="370"/>
    </location>
</feature>
<dbReference type="OrthoDB" id="4081160at2759"/>
<evidence type="ECO:0000256" key="7">
    <source>
        <dbReference type="SAM" id="MobiDB-lite"/>
    </source>
</evidence>
<dbReference type="KEGG" id="yli:2907596"/>
<dbReference type="GO" id="GO:0005886">
    <property type="term" value="C:plasma membrane"/>
    <property type="evidence" value="ECO:0007669"/>
    <property type="project" value="TreeGrafter"/>
</dbReference>
<dbReference type="PANTHER" id="PTHR35779">
    <property type="entry name" value="PH-RESPONSE REGULATOR PROTEIN PALH/RIM21"/>
    <property type="match status" value="1"/>
</dbReference>
<evidence type="ECO:0000256" key="3">
    <source>
        <dbReference type="ARBA" id="ARBA00022989"/>
    </source>
</evidence>
<evidence type="ECO:0000256" key="1">
    <source>
        <dbReference type="ARBA" id="ARBA00004141"/>
    </source>
</evidence>
<feature type="compositionally biased region" description="Polar residues" evidence="7">
    <location>
        <begin position="438"/>
        <end position="464"/>
    </location>
</feature>
<feature type="transmembrane region" description="Helical" evidence="8">
    <location>
        <begin position="154"/>
        <end position="176"/>
    </location>
</feature>
<feature type="chain" id="PRO_5036017799" description="pH-response regulator protein palH/RIM21" evidence="9">
    <location>
        <begin position="19"/>
        <end position="562"/>
    </location>
</feature>
<reference evidence="11 13" key="2">
    <citation type="submission" date="2018-07" db="EMBL/GenBank/DDBJ databases">
        <title>Draft Genome Assemblies for Five Robust Yarrowia lipolytica Strains Exhibiting High Lipid Production and Pentose Sugar Utilization and Sugar Alcohol Secretion from Undetoxified Lignocellulosic Biomass Hydrolysates.</title>
        <authorList>
            <consortium name="DOE Joint Genome Institute"/>
            <person name="Walker C."/>
            <person name="Ryu S."/>
            <person name="Na H."/>
            <person name="Zane M."/>
            <person name="LaButti K."/>
            <person name="Lipzen A."/>
            <person name="Haridas S."/>
            <person name="Barry K."/>
            <person name="Grigoriev I.V."/>
            <person name="Quarterman J."/>
            <person name="Slininger P."/>
            <person name="Dien B."/>
            <person name="Trinh C.T."/>
        </authorList>
    </citation>
    <scope>NUCLEOTIDE SEQUENCE [LARGE SCALE GENOMIC DNA]</scope>
    <source>
        <strain evidence="11 13">YB392</strain>
    </source>
</reference>
<protein>
    <recommendedName>
        <fullName evidence="6">pH-response regulator protein palH/RIM21</fullName>
    </recommendedName>
</protein>
<dbReference type="GO" id="GO:0071467">
    <property type="term" value="P:cellular response to pH"/>
    <property type="evidence" value="ECO:0007669"/>
    <property type="project" value="TreeGrafter"/>
</dbReference>
<feature type="region of interest" description="Disordered" evidence="7">
    <location>
        <begin position="435"/>
        <end position="464"/>
    </location>
</feature>
<proteinExistence type="inferred from homology"/>
<feature type="transmembrane region" description="Helical" evidence="8">
    <location>
        <begin position="183"/>
        <end position="205"/>
    </location>
</feature>
<evidence type="ECO:0000256" key="2">
    <source>
        <dbReference type="ARBA" id="ARBA00022692"/>
    </source>
</evidence>
<feature type="transmembrane region" description="Helical" evidence="8">
    <location>
        <begin position="314"/>
        <end position="335"/>
    </location>
</feature>
<evidence type="ECO:0000313" key="12">
    <source>
        <dbReference type="Proteomes" id="UP000182444"/>
    </source>
</evidence>
<feature type="transmembrane region" description="Helical" evidence="8">
    <location>
        <begin position="376"/>
        <end position="395"/>
    </location>
</feature>
<dbReference type="PANTHER" id="PTHR35779:SF1">
    <property type="entry name" value="PH-RESPONSE REGULATOR PROTEIN PALH_RIM21"/>
    <property type="match status" value="1"/>
</dbReference>
<dbReference type="Proteomes" id="UP000256601">
    <property type="component" value="Unassembled WGS sequence"/>
</dbReference>
<feature type="region of interest" description="Disordered" evidence="7">
    <location>
        <begin position="515"/>
        <end position="562"/>
    </location>
</feature>